<evidence type="ECO:0000313" key="2">
    <source>
        <dbReference type="Proteomes" id="UP000321750"/>
    </source>
</evidence>
<reference evidence="1 2" key="1">
    <citation type="submission" date="2019-07" db="EMBL/GenBank/DDBJ databases">
        <title>Whole genome shotgun sequence of Methylobacterium gnaphalii NBRC 107716.</title>
        <authorList>
            <person name="Hosoyama A."/>
            <person name="Uohara A."/>
            <person name="Ohji S."/>
            <person name="Ichikawa N."/>
        </authorList>
    </citation>
    <scope>NUCLEOTIDE SEQUENCE [LARGE SCALE GENOMIC DNA]</scope>
    <source>
        <strain evidence="1 2">NBRC 107716</strain>
    </source>
</reference>
<evidence type="ECO:0008006" key="3">
    <source>
        <dbReference type="Google" id="ProtNLM"/>
    </source>
</evidence>
<sequence length="193" mass="20095">MVDVVGFAAGAFQGNAALNLAPVAQAFSRQPGVLSGIKLIDTAVAAVGIERITAQVVKYGVKLALRADHSTETAAAEMVELMRSRVPVDSGNLLNGIAWHKSGHAVTVEAIAVNVDYDYALAVEAGHHAGNTHADASLFEDTTGRGYSRPSRATGGSDVPAHPFFYGSARETLAAWRDNLSADATAAYQESAS</sequence>
<comment type="caution">
    <text evidence="1">The sequence shown here is derived from an EMBL/GenBank/DDBJ whole genome shotgun (WGS) entry which is preliminary data.</text>
</comment>
<organism evidence="1 2">
    <name type="scientific">Methylobacterium gnaphalii</name>
    <dbReference type="NCBI Taxonomy" id="1010610"/>
    <lineage>
        <taxon>Bacteria</taxon>
        <taxon>Pseudomonadati</taxon>
        <taxon>Pseudomonadota</taxon>
        <taxon>Alphaproteobacteria</taxon>
        <taxon>Hyphomicrobiales</taxon>
        <taxon>Methylobacteriaceae</taxon>
        <taxon>Methylobacterium</taxon>
    </lineage>
</organism>
<protein>
    <recommendedName>
        <fullName evidence="3">HK97 gp10 family phage protein</fullName>
    </recommendedName>
</protein>
<dbReference type="AlphaFoldDB" id="A0A512JQL5"/>
<keyword evidence="2" id="KW-1185">Reference proteome</keyword>
<dbReference type="InterPro" id="IPR010064">
    <property type="entry name" value="HK97-gp10_tail"/>
</dbReference>
<dbReference type="EMBL" id="BJZV01000034">
    <property type="protein sequence ID" value="GEP12257.1"/>
    <property type="molecule type" value="Genomic_DNA"/>
</dbReference>
<evidence type="ECO:0000313" key="1">
    <source>
        <dbReference type="EMBL" id="GEP12257.1"/>
    </source>
</evidence>
<accession>A0A512JQL5</accession>
<proteinExistence type="predicted"/>
<gene>
    <name evidence="1" type="ORF">MGN01_41020</name>
</gene>
<name>A0A512JQL5_9HYPH</name>
<dbReference type="Pfam" id="PF04883">
    <property type="entry name" value="HK97-gp10_like"/>
    <property type="match status" value="1"/>
</dbReference>
<dbReference type="Proteomes" id="UP000321750">
    <property type="component" value="Unassembled WGS sequence"/>
</dbReference>